<organism evidence="2 3">
    <name type="scientific">Actinophytocola xanthii</name>
    <dbReference type="NCBI Taxonomy" id="1912961"/>
    <lineage>
        <taxon>Bacteria</taxon>
        <taxon>Bacillati</taxon>
        <taxon>Actinomycetota</taxon>
        <taxon>Actinomycetes</taxon>
        <taxon>Pseudonocardiales</taxon>
        <taxon>Pseudonocardiaceae</taxon>
    </lineage>
</organism>
<keyword evidence="1" id="KW-0472">Membrane</keyword>
<dbReference type="STRING" id="1912961.BU204_03265"/>
<name>A0A1Q8CWZ9_9PSEU</name>
<dbReference type="OrthoDB" id="5244396at2"/>
<dbReference type="RefSeq" id="WP_075124018.1">
    <property type="nucleotide sequence ID" value="NZ_MSIE01000004.1"/>
</dbReference>
<feature type="transmembrane region" description="Helical" evidence="1">
    <location>
        <begin position="269"/>
        <end position="291"/>
    </location>
</feature>
<keyword evidence="3" id="KW-1185">Reference proteome</keyword>
<feature type="transmembrane region" description="Helical" evidence="1">
    <location>
        <begin position="116"/>
        <end position="141"/>
    </location>
</feature>
<evidence type="ECO:0000313" key="2">
    <source>
        <dbReference type="EMBL" id="OLF18894.1"/>
    </source>
</evidence>
<accession>A0A1Q8CWZ9</accession>
<evidence type="ECO:0000256" key="1">
    <source>
        <dbReference type="SAM" id="Phobius"/>
    </source>
</evidence>
<feature type="transmembrane region" description="Helical" evidence="1">
    <location>
        <begin position="185"/>
        <end position="206"/>
    </location>
</feature>
<comment type="caution">
    <text evidence="2">The sequence shown here is derived from an EMBL/GenBank/DDBJ whole genome shotgun (WGS) entry which is preliminary data.</text>
</comment>
<dbReference type="EMBL" id="MSIE01000004">
    <property type="protein sequence ID" value="OLF18894.1"/>
    <property type="molecule type" value="Genomic_DNA"/>
</dbReference>
<keyword evidence="1" id="KW-1133">Transmembrane helix</keyword>
<feature type="transmembrane region" description="Helical" evidence="1">
    <location>
        <begin position="153"/>
        <end position="178"/>
    </location>
</feature>
<protein>
    <recommendedName>
        <fullName evidence="4">ABC transporter permease</fullName>
    </recommendedName>
</protein>
<dbReference type="AlphaFoldDB" id="A0A1Q8CWZ9"/>
<gene>
    <name evidence="2" type="ORF">BU204_03265</name>
</gene>
<feature type="transmembrane region" description="Helical" evidence="1">
    <location>
        <begin position="12"/>
        <end position="34"/>
    </location>
</feature>
<dbReference type="Proteomes" id="UP000185596">
    <property type="component" value="Unassembled WGS sequence"/>
</dbReference>
<reference evidence="2 3" key="1">
    <citation type="submission" date="2016-12" db="EMBL/GenBank/DDBJ databases">
        <title>The draft genome sequence of Actinophytocola sp. 11-183.</title>
        <authorList>
            <person name="Wang W."/>
            <person name="Yuan L."/>
        </authorList>
    </citation>
    <scope>NUCLEOTIDE SEQUENCE [LARGE SCALE GENOMIC DNA]</scope>
    <source>
        <strain evidence="2 3">11-183</strain>
    </source>
</reference>
<feature type="transmembrane region" description="Helical" evidence="1">
    <location>
        <begin position="69"/>
        <end position="90"/>
    </location>
</feature>
<evidence type="ECO:0008006" key="4">
    <source>
        <dbReference type="Google" id="ProtNLM"/>
    </source>
</evidence>
<sequence length="299" mass="31368">MGRLISAEFRKILTTRLWWALAIPAVLLAVGWAWGVSAFVTDIADDVADSDLLATTGIEVSDMSWSVLALTRAMNIATIFPMVFGALALASEINRKTITTTFLTASSRASVLGAKAITYTIWGLVYGVVVAGAASLGTVLGSNPDYLPEGGDWFLVLMSGIIACVLWTLLGMGVGALLGSPVGALVLLLVYASFVGPVGELILFGVTEGSHLTGWMPNGSANGLTGATASEVLFGQVQEIVGNNAVLAQADIEDFDIGVRFAAGAPGAYSLWVSGLIFLGWTMIFFVSGLLRNQRRDIT</sequence>
<evidence type="ECO:0000313" key="3">
    <source>
        <dbReference type="Proteomes" id="UP000185596"/>
    </source>
</evidence>
<proteinExistence type="predicted"/>
<keyword evidence="1" id="KW-0812">Transmembrane</keyword>